<dbReference type="InterPro" id="IPR014001">
    <property type="entry name" value="Helicase_ATP-bd"/>
</dbReference>
<evidence type="ECO:0000259" key="1">
    <source>
        <dbReference type="PROSITE" id="PS51192"/>
    </source>
</evidence>
<dbReference type="PROSITE" id="PS51194">
    <property type="entry name" value="HELICASE_CTER"/>
    <property type="match status" value="1"/>
</dbReference>
<dbReference type="InterPro" id="IPR054347">
    <property type="entry name" value="TOTE_primase"/>
</dbReference>
<dbReference type="CDD" id="cd18785">
    <property type="entry name" value="SF2_C"/>
    <property type="match status" value="1"/>
</dbReference>
<dbReference type="Pfam" id="PF04851">
    <property type="entry name" value="ResIII"/>
    <property type="match status" value="1"/>
</dbReference>
<dbReference type="EMBL" id="CP034171">
    <property type="protein sequence ID" value="AZI21392.1"/>
    <property type="molecule type" value="Genomic_DNA"/>
</dbReference>
<dbReference type="PANTHER" id="PTHR47396">
    <property type="entry name" value="TYPE I RESTRICTION ENZYME ECOKI R PROTEIN"/>
    <property type="match status" value="1"/>
</dbReference>
<organism evidence="3 4">
    <name type="scientific">Chryseobacterium taklimakanense</name>
    <dbReference type="NCBI Taxonomy" id="536441"/>
    <lineage>
        <taxon>Bacteria</taxon>
        <taxon>Pseudomonadati</taxon>
        <taxon>Bacteroidota</taxon>
        <taxon>Flavobacteriia</taxon>
        <taxon>Flavobacteriales</taxon>
        <taxon>Weeksellaceae</taxon>
        <taxon>Chryseobacterium group</taxon>
        <taxon>Chryseobacterium</taxon>
    </lineage>
</organism>
<dbReference type="GO" id="GO:0004386">
    <property type="term" value="F:helicase activity"/>
    <property type="evidence" value="ECO:0007669"/>
    <property type="project" value="UniProtKB-KW"/>
</dbReference>
<keyword evidence="3" id="KW-0067">ATP-binding</keyword>
<dbReference type="PANTHER" id="PTHR47396:SF1">
    <property type="entry name" value="ATP-DEPENDENT HELICASE IRC3-RELATED"/>
    <property type="match status" value="1"/>
</dbReference>
<proteinExistence type="predicted"/>
<feature type="domain" description="Helicase ATP-binding" evidence="1">
    <location>
        <begin position="331"/>
        <end position="479"/>
    </location>
</feature>
<dbReference type="PROSITE" id="PS51192">
    <property type="entry name" value="HELICASE_ATP_BIND_1"/>
    <property type="match status" value="1"/>
</dbReference>
<evidence type="ECO:0000313" key="4">
    <source>
        <dbReference type="Proteomes" id="UP000282297"/>
    </source>
</evidence>
<evidence type="ECO:0000259" key="2">
    <source>
        <dbReference type="PROSITE" id="PS51194"/>
    </source>
</evidence>
<sequence length="952" mass="110919">MPSCTYDPFHFRIHKQNGGTFQNYSHKTYLPLTDNELQKHLEGQQQIGIYPLLKDNTSWFLVADFDKENWQKEAVSFLNSCEKLNIPAYLERSRSGNGGHVWIFFEKPFPAIKSRKVFISILEKLEIFSLFDKSSSFDRLFPNQDFLSGKGLGNLIALPFFKPSLEKGNSCFINPNTFEQFENQLSFLQNIKRVSIEHLEGLYQKGISNSETKMIIQSKNLQISLDNIVKISRFGLPQILINFLKEELNFANTEFFVKKQSGRNTFGTNRYFKLVTETENEVLIPRGFIGKLIRFCRENRINHEFSDMRLKKLSVNYEFNATLRNHQQKAIEAVEKKDFGVIVAPPNSGKTLVGLKIISEKKQPALIIVHRKQLLEQWCERIESFLGIPKREIGIIGSGKMKIGKQITVATIQSLPKYLEDIAERFGTIIIDECHHIPAESFRNIIEKLKTFYLYGLTATPFRKYNDGKMIFTHIGEVITQVKPEDVESLKPTEIVIRKTMLDVPFNSKTDSFETLSKILIHDTNRNRLILNDVERELDKGKKAVVITERKEHIDSLNLFLKQFYEVVTLSGDDSENSRKSKWQNLHQGNFQVVITTGQYFGEGTDLSSINSLFLVYPFSFEGKMIQYIGRVQRSEINPIIYDYCDHKIDCLNKLFLKRNTYYRKITRKATLFDDIKEELTPIDSTKIFENKIKVAIEDLEFHYRSVAFKYPIQEMNATFEFHIENMEIRPELEVLKPYFVKVLKSRTINVEISAEFERGKLIAQNAISSDIERINEEIVEGAKIQFLNKELIGRNKFHEKNVLTAEELQNQEKLFNDAEQILQQILVNRNYKHSAHVLFLAEKHKSQIMKIRFVLQPFSFVFLLAGKDHHYIVLETLDTEEATYIWKTGKSKISVINAVMKIDNQLTFIRENGRQMYLETNPKDFSRILHDYSDDKKGFINWKSQLEEILL</sequence>
<dbReference type="GO" id="GO:0016787">
    <property type="term" value="F:hydrolase activity"/>
    <property type="evidence" value="ECO:0007669"/>
    <property type="project" value="InterPro"/>
</dbReference>
<dbReference type="AlphaFoldDB" id="A0A3G8WJL2"/>
<gene>
    <name evidence="3" type="ORF">EIH08_03465</name>
</gene>
<dbReference type="InterPro" id="IPR027417">
    <property type="entry name" value="P-loop_NTPase"/>
</dbReference>
<keyword evidence="3" id="KW-0347">Helicase</keyword>
<dbReference type="GO" id="GO:0003677">
    <property type="term" value="F:DNA binding"/>
    <property type="evidence" value="ECO:0007669"/>
    <property type="project" value="InterPro"/>
</dbReference>
<dbReference type="Proteomes" id="UP000282297">
    <property type="component" value="Chromosome"/>
</dbReference>
<dbReference type="SUPFAM" id="SSF52540">
    <property type="entry name" value="P-loop containing nucleoside triphosphate hydrolases"/>
    <property type="match status" value="2"/>
</dbReference>
<keyword evidence="3" id="KW-0378">Hydrolase</keyword>
<dbReference type="Pfam" id="PF22548">
    <property type="entry name" value="AEP-TOTE"/>
    <property type="match status" value="1"/>
</dbReference>
<dbReference type="InterPro" id="IPR006935">
    <property type="entry name" value="Helicase/UvrB_N"/>
</dbReference>
<keyword evidence="3" id="KW-0547">Nucleotide-binding</keyword>
<reference evidence="4" key="1">
    <citation type="submission" date="2018-11" db="EMBL/GenBank/DDBJ databases">
        <title>Proposal to divide the Flavobacteriaceae and reorganize its genera based on Amino Acid Identity values calculated from whole genome sequences.</title>
        <authorList>
            <person name="Nicholson A.C."/>
            <person name="Gulvik C.A."/>
            <person name="Whitney A.M."/>
            <person name="Humrighouse B.W."/>
            <person name="Bell M."/>
            <person name="Holmes B."/>
            <person name="Steigerwalt A.B."/>
            <person name="Villarma A."/>
            <person name="Sheth M."/>
            <person name="Batra D."/>
            <person name="Pryor J."/>
            <person name="Bernardet J.-F."/>
            <person name="Hugo C."/>
            <person name="Kampfer P."/>
            <person name="Newman J.D."/>
            <person name="McQuiston J.R."/>
        </authorList>
    </citation>
    <scope>NUCLEOTIDE SEQUENCE [LARGE SCALE GENOMIC DNA]</scope>
    <source>
        <strain evidence="4">H4753</strain>
    </source>
</reference>
<dbReference type="GO" id="GO:0005829">
    <property type="term" value="C:cytosol"/>
    <property type="evidence" value="ECO:0007669"/>
    <property type="project" value="TreeGrafter"/>
</dbReference>
<dbReference type="Pfam" id="PF00271">
    <property type="entry name" value="Helicase_C"/>
    <property type="match status" value="1"/>
</dbReference>
<dbReference type="Gene3D" id="3.40.50.300">
    <property type="entry name" value="P-loop containing nucleotide triphosphate hydrolases"/>
    <property type="match status" value="2"/>
</dbReference>
<name>A0A3G8WJL2_9FLAO</name>
<accession>A0A3G8WJL2</accession>
<dbReference type="InterPro" id="IPR001650">
    <property type="entry name" value="Helicase_C-like"/>
</dbReference>
<dbReference type="InterPro" id="IPR050742">
    <property type="entry name" value="Helicase_Restrict-Modif_Enz"/>
</dbReference>
<feature type="domain" description="Helicase C-terminal" evidence="2">
    <location>
        <begin position="533"/>
        <end position="701"/>
    </location>
</feature>
<dbReference type="SMART" id="SM00487">
    <property type="entry name" value="DEXDc"/>
    <property type="match status" value="1"/>
</dbReference>
<dbReference type="GO" id="GO:0005524">
    <property type="term" value="F:ATP binding"/>
    <property type="evidence" value="ECO:0007669"/>
    <property type="project" value="InterPro"/>
</dbReference>
<evidence type="ECO:0000313" key="3">
    <source>
        <dbReference type="EMBL" id="AZI21392.1"/>
    </source>
</evidence>
<protein>
    <submittedName>
        <fullName evidence="3">DEAD/DEAH box helicase</fullName>
    </submittedName>
</protein>
<dbReference type="CDD" id="cd17926">
    <property type="entry name" value="DEXHc_RE"/>
    <property type="match status" value="1"/>
</dbReference>